<dbReference type="STRING" id="446470.Snas_1634"/>
<dbReference type="HOGENOM" id="CLU_004665_1_3_11"/>
<organism evidence="5 6">
    <name type="scientific">Stackebrandtia nassauensis (strain DSM 44728 / CIP 108903 / NRRL B-16338 / NBRC 102104 / LLR-40K-21)</name>
    <dbReference type="NCBI Taxonomy" id="446470"/>
    <lineage>
        <taxon>Bacteria</taxon>
        <taxon>Bacillati</taxon>
        <taxon>Actinomycetota</taxon>
        <taxon>Actinomycetes</taxon>
        <taxon>Glycomycetales</taxon>
        <taxon>Glycomycetaceae</taxon>
        <taxon>Stackebrandtia</taxon>
    </lineage>
</organism>
<dbReference type="PRINTS" id="PR00364">
    <property type="entry name" value="DISEASERSIST"/>
</dbReference>
<dbReference type="Pfam" id="PF03704">
    <property type="entry name" value="BTAD"/>
    <property type="match status" value="1"/>
</dbReference>
<dbReference type="OrthoDB" id="3194665at2"/>
<dbReference type="GO" id="GO:0006355">
    <property type="term" value="P:regulation of DNA-templated transcription"/>
    <property type="evidence" value="ECO:0007669"/>
    <property type="project" value="InterPro"/>
</dbReference>
<dbReference type="EMBL" id="CP001778">
    <property type="protein sequence ID" value="ADD41337.1"/>
    <property type="molecule type" value="Genomic_DNA"/>
</dbReference>
<gene>
    <name evidence="5" type="ordered locus">Snas_1634</name>
</gene>
<feature type="domain" description="OmpR/PhoB-type" evidence="4">
    <location>
        <begin position="1"/>
        <end position="91"/>
    </location>
</feature>
<dbReference type="SMART" id="SM01043">
    <property type="entry name" value="BTAD"/>
    <property type="match status" value="1"/>
</dbReference>
<dbReference type="InterPro" id="IPR027417">
    <property type="entry name" value="P-loop_NTPase"/>
</dbReference>
<dbReference type="eggNOG" id="COG3629">
    <property type="taxonomic scope" value="Bacteria"/>
</dbReference>
<dbReference type="Proteomes" id="UP000000844">
    <property type="component" value="Chromosome"/>
</dbReference>
<dbReference type="Gene3D" id="1.25.40.10">
    <property type="entry name" value="Tetratricopeptide repeat domain"/>
    <property type="match status" value="1"/>
</dbReference>
<dbReference type="Pfam" id="PF00486">
    <property type="entry name" value="Trans_reg_C"/>
    <property type="match status" value="1"/>
</dbReference>
<evidence type="ECO:0000256" key="1">
    <source>
        <dbReference type="ARBA" id="ARBA00005820"/>
    </source>
</evidence>
<dbReference type="SUPFAM" id="SSF46894">
    <property type="entry name" value="C-terminal effector domain of the bipartite response regulators"/>
    <property type="match status" value="1"/>
</dbReference>
<dbReference type="SMART" id="SM00862">
    <property type="entry name" value="Trans_reg_C"/>
    <property type="match status" value="1"/>
</dbReference>
<dbReference type="GO" id="GO:0003677">
    <property type="term" value="F:DNA binding"/>
    <property type="evidence" value="ECO:0007669"/>
    <property type="project" value="UniProtKB-UniRule"/>
</dbReference>
<evidence type="ECO:0000259" key="4">
    <source>
        <dbReference type="PROSITE" id="PS51755"/>
    </source>
</evidence>
<evidence type="ECO:0000256" key="3">
    <source>
        <dbReference type="PROSITE-ProRule" id="PRU01091"/>
    </source>
</evidence>
<evidence type="ECO:0000313" key="6">
    <source>
        <dbReference type="Proteomes" id="UP000000844"/>
    </source>
</evidence>
<dbReference type="InterPro" id="IPR001867">
    <property type="entry name" value="OmpR/PhoB-type_DNA-bd"/>
</dbReference>
<dbReference type="KEGG" id="sna:Snas_1634"/>
<dbReference type="PANTHER" id="PTHR47691">
    <property type="entry name" value="REGULATOR-RELATED"/>
    <property type="match status" value="1"/>
</dbReference>
<protein>
    <submittedName>
        <fullName evidence="5">Transcriptional regulator, winged helix family</fullName>
    </submittedName>
</protein>
<dbReference type="RefSeq" id="WP_013016908.1">
    <property type="nucleotide sequence ID" value="NC_013947.1"/>
</dbReference>
<dbReference type="Gene3D" id="3.40.50.300">
    <property type="entry name" value="P-loop containing nucleotide triphosphate hydrolases"/>
    <property type="match status" value="1"/>
</dbReference>
<dbReference type="PANTHER" id="PTHR47691:SF3">
    <property type="entry name" value="HTH-TYPE TRANSCRIPTIONAL REGULATOR RV0890C-RELATED"/>
    <property type="match status" value="1"/>
</dbReference>
<sequence length="1058" mass="114168">MRIELLGPVRAYTQDDTPVPLGGLRLRMLLARLALVPGSTVTASTLIDELWGADAPAQAGNALQALVSRLRKAFGDVGSVASVASGYRLSATEPDVDTHRFEELAVRGRRELADGRAGQAAAVLSAALELWRGEALADVRDAPFARPVVVRLDELRAAAVEDHAEAMLRLGRHAEVLADLETATTEHPLRERLAALRMRALHAAGRQAEALAVYESIRGELAERLGVDPDEVLRQAHLAVLRGETDRPRPPEPVSGRLPLRLTSFVGRDDELKRLAEQLSTSRLVTVVGPGGCGKTRLAVEAVSRHRLHETGRVWFAPLAGVGSGEDVADSVLGNLDARGADPASALRPGRSADPLDRIVDLLAGDEALLVLDNCEHLVAACAVFAHRLLDRLPRLTILATSREPLGITGEALCPLGPLETPDDATGLDAADTAAVRLFTDRAAAVRPGFAATASNLELIVEICRRLDGLPLAVELAAARLRALSLEQIAKRLDDRFRLLTSGSRTALPRQRTLQAVIEWSWDLLSDAEQTLARRLSLFAGGAGLAGLEAVCGNDQAGDPVYVVGSLIEKSIVEAIGGDEPRYRMLESVRSFAAERLDAAGERAAVAERFRRYFLTLAEETGPRLHGREQLAAVAVFDTEYDNLVAALRSAIDASDADTAQRLLSAVIYHWTVFGKVARLYDFTDQVLGFGDELPADARAAFSLLRLLNEDAETTVETIRAVEGDRMRQTLDECVRTDALRRYPLLMLIALPVASFRGYDDLWESELARGARHPDTWVRAGAAWVETFIRADRGDWAAASRARDVALRGFSDVGDWLGQSMLLVSTAQAAAIEGRHAEALDLYERAIAVDVELAWDTEIYHRTMLAAELLRGGDAEAAGLELDEALRRARLGGHRQAEIPILVGYADLHRHNRDFGRADNTMAELAALTKRLSLPDESAEALGALPRMSIRLSAGDTRGARRLFPGALAAATGMLELPSAAELLARLLAAEDAPLAAARALGWSQAIRGAFDRGNPELASLTDRLRDRLGDNAFQSAFDEASATPRAEAFTRLTEAAG</sequence>
<dbReference type="InterPro" id="IPR005158">
    <property type="entry name" value="BTAD"/>
</dbReference>
<dbReference type="Pfam" id="PF13401">
    <property type="entry name" value="AAA_22"/>
    <property type="match status" value="1"/>
</dbReference>
<keyword evidence="2 3" id="KW-0238">DNA-binding</keyword>
<dbReference type="InterPro" id="IPR049945">
    <property type="entry name" value="AAA_22"/>
</dbReference>
<reference evidence="5 6" key="1">
    <citation type="journal article" date="2009" name="Stand. Genomic Sci.">
        <title>Complete genome sequence of Stackebrandtia nassauensis type strain (LLR-40K-21).</title>
        <authorList>
            <person name="Munk C."/>
            <person name="Lapidus A."/>
            <person name="Copeland A."/>
            <person name="Jando M."/>
            <person name="Mayilraj S."/>
            <person name="Glavina Del Rio T."/>
            <person name="Nolan M."/>
            <person name="Chen F."/>
            <person name="Lucas S."/>
            <person name="Tice H."/>
            <person name="Cheng J.F."/>
            <person name="Han C."/>
            <person name="Detter J.C."/>
            <person name="Bruce D."/>
            <person name="Goodwin L."/>
            <person name="Chain P."/>
            <person name="Pitluck S."/>
            <person name="Goker M."/>
            <person name="Ovchinikova G."/>
            <person name="Pati A."/>
            <person name="Ivanova N."/>
            <person name="Mavromatis K."/>
            <person name="Chen A."/>
            <person name="Palaniappan K."/>
            <person name="Land M."/>
            <person name="Hauser L."/>
            <person name="Chang Y.J."/>
            <person name="Jeffries C.D."/>
            <person name="Bristow J."/>
            <person name="Eisen J.A."/>
            <person name="Markowitz V."/>
            <person name="Hugenholtz P."/>
            <person name="Kyrpides N.C."/>
            <person name="Klenk H.P."/>
        </authorList>
    </citation>
    <scope>NUCLEOTIDE SEQUENCE [LARGE SCALE GENOMIC DNA]</scope>
    <source>
        <strain evidence="6">DSM 44728 / CIP 108903 / NRRL B-16338 / NBRC 102104 / LLR-40K-21</strain>
    </source>
</reference>
<name>D3PX74_STANL</name>
<dbReference type="AlphaFoldDB" id="D3PX74"/>
<proteinExistence type="inferred from homology"/>
<comment type="similarity">
    <text evidence="1">Belongs to the AfsR/DnrI/RedD regulatory family.</text>
</comment>
<dbReference type="SUPFAM" id="SSF48452">
    <property type="entry name" value="TPR-like"/>
    <property type="match status" value="2"/>
</dbReference>
<dbReference type="eggNOG" id="COG3903">
    <property type="taxonomic scope" value="Bacteria"/>
</dbReference>
<dbReference type="CDD" id="cd15831">
    <property type="entry name" value="BTAD"/>
    <property type="match status" value="1"/>
</dbReference>
<evidence type="ECO:0000313" key="5">
    <source>
        <dbReference type="EMBL" id="ADD41337.1"/>
    </source>
</evidence>
<dbReference type="InterPro" id="IPR016032">
    <property type="entry name" value="Sig_transdc_resp-reg_C-effctor"/>
</dbReference>
<keyword evidence="6" id="KW-1185">Reference proteome</keyword>
<dbReference type="GO" id="GO:0016887">
    <property type="term" value="F:ATP hydrolysis activity"/>
    <property type="evidence" value="ECO:0007669"/>
    <property type="project" value="InterPro"/>
</dbReference>
<evidence type="ECO:0000256" key="2">
    <source>
        <dbReference type="ARBA" id="ARBA00023125"/>
    </source>
</evidence>
<feature type="DNA-binding region" description="OmpR/PhoB-type" evidence="3">
    <location>
        <begin position="1"/>
        <end position="91"/>
    </location>
</feature>
<dbReference type="InterPro" id="IPR011990">
    <property type="entry name" value="TPR-like_helical_dom_sf"/>
</dbReference>
<dbReference type="Gene3D" id="1.10.10.10">
    <property type="entry name" value="Winged helix-like DNA-binding domain superfamily/Winged helix DNA-binding domain"/>
    <property type="match status" value="1"/>
</dbReference>
<dbReference type="PROSITE" id="PS51755">
    <property type="entry name" value="OMPR_PHOB"/>
    <property type="match status" value="1"/>
</dbReference>
<dbReference type="InterPro" id="IPR036388">
    <property type="entry name" value="WH-like_DNA-bd_sf"/>
</dbReference>
<dbReference type="SUPFAM" id="SSF52540">
    <property type="entry name" value="P-loop containing nucleoside triphosphate hydrolases"/>
    <property type="match status" value="1"/>
</dbReference>
<dbReference type="GO" id="GO:0000160">
    <property type="term" value="P:phosphorelay signal transduction system"/>
    <property type="evidence" value="ECO:0007669"/>
    <property type="project" value="InterPro"/>
</dbReference>
<accession>D3PX74</accession>